<keyword evidence="2" id="KW-0680">Restriction system</keyword>
<dbReference type="EC" id="3.1.21.-" evidence="5"/>
<sequence length="369" mass="42243">MSKENYRRLGDYIREVDVRNRDLEIKELVGLTINKAFIPSVANTIGTDLSNYKVIRKEQFACSLMQVSRDGKMPVAMFEGECAIMSPAYPMFEVVDKNILLPQYLMMWFSRNEFDREASFYAVGGVRGSLTWQDFCDMTLPIPPIEQQRKIVAEYETITKRIRINEQMIIRLEETAQTLYCKMFVDGIDKENLPEGWRIGTLGEIAEIKAGGDKPKSFSNFYTTQCQIPVIANGIENMGIIGYTEYSAINKPAITVSARGTIGVCFIRTKPYYPIVRLISVIPQNRNSLHNLWFQLSYKQFEGDGSVQNQLTIPVLERENIIIPENKILEEFEKRISVIGRVIEVKSVQNTKLNELQSLLLAKMGQIFD</sequence>
<keyword evidence="5" id="KW-0255">Endonuclease</keyword>
<dbReference type="Gene3D" id="3.90.220.20">
    <property type="entry name" value="DNA methylase specificity domains"/>
    <property type="match status" value="2"/>
</dbReference>
<comment type="caution">
    <text evidence="5">The sequence shown here is derived from an EMBL/GenBank/DDBJ whole genome shotgun (WGS) entry which is preliminary data.</text>
</comment>
<dbReference type="PANTHER" id="PTHR30408">
    <property type="entry name" value="TYPE-1 RESTRICTION ENZYME ECOKI SPECIFICITY PROTEIN"/>
    <property type="match status" value="1"/>
</dbReference>
<evidence type="ECO:0000313" key="6">
    <source>
        <dbReference type="Proteomes" id="UP000722357"/>
    </source>
</evidence>
<dbReference type="SUPFAM" id="SSF116734">
    <property type="entry name" value="DNA methylase specificity domain"/>
    <property type="match status" value="2"/>
</dbReference>
<keyword evidence="3" id="KW-0238">DNA-binding</keyword>
<organism evidence="5 6">
    <name type="scientific">Phocaeicola plebeius</name>
    <dbReference type="NCBI Taxonomy" id="310297"/>
    <lineage>
        <taxon>Bacteria</taxon>
        <taxon>Pseudomonadati</taxon>
        <taxon>Bacteroidota</taxon>
        <taxon>Bacteroidia</taxon>
        <taxon>Bacteroidales</taxon>
        <taxon>Bacteroidaceae</taxon>
        <taxon>Phocaeicola</taxon>
    </lineage>
</organism>
<dbReference type="GO" id="GO:0003677">
    <property type="term" value="F:DNA binding"/>
    <property type="evidence" value="ECO:0007669"/>
    <property type="project" value="UniProtKB-KW"/>
</dbReference>
<reference evidence="5" key="1">
    <citation type="journal article" date="2021" name="PeerJ">
        <title>Extensive microbial diversity within the chicken gut microbiome revealed by metagenomics and culture.</title>
        <authorList>
            <person name="Gilroy R."/>
            <person name="Ravi A."/>
            <person name="Getino M."/>
            <person name="Pursley I."/>
            <person name="Horton D.L."/>
            <person name="Alikhan N.F."/>
            <person name="Baker D."/>
            <person name="Gharbi K."/>
            <person name="Hall N."/>
            <person name="Watson M."/>
            <person name="Adriaenssens E.M."/>
            <person name="Foster-Nyarko E."/>
            <person name="Jarju S."/>
            <person name="Secka A."/>
            <person name="Antonio M."/>
            <person name="Oren A."/>
            <person name="Chaudhuri R.R."/>
            <person name="La Ragione R."/>
            <person name="Hildebrand F."/>
            <person name="Pallen M.J."/>
        </authorList>
    </citation>
    <scope>NUCLEOTIDE SEQUENCE</scope>
    <source>
        <strain evidence="5">9794</strain>
    </source>
</reference>
<dbReference type="GO" id="GO:0004519">
    <property type="term" value="F:endonuclease activity"/>
    <property type="evidence" value="ECO:0007669"/>
    <property type="project" value="UniProtKB-KW"/>
</dbReference>
<dbReference type="InterPro" id="IPR044946">
    <property type="entry name" value="Restrct_endonuc_typeI_TRD_sf"/>
</dbReference>
<proteinExistence type="inferred from homology"/>
<evidence type="ECO:0000313" key="5">
    <source>
        <dbReference type="EMBL" id="HJF80289.1"/>
    </source>
</evidence>
<gene>
    <name evidence="5" type="ORF">K8V40_01360</name>
</gene>
<dbReference type="EMBL" id="DYWE01000015">
    <property type="protein sequence ID" value="HJF80289.1"/>
    <property type="molecule type" value="Genomic_DNA"/>
</dbReference>
<dbReference type="GO" id="GO:0009307">
    <property type="term" value="P:DNA restriction-modification system"/>
    <property type="evidence" value="ECO:0007669"/>
    <property type="project" value="UniProtKB-KW"/>
</dbReference>
<dbReference type="AlphaFoldDB" id="A0A921L4K1"/>
<dbReference type="Proteomes" id="UP000722357">
    <property type="component" value="Unassembled WGS sequence"/>
</dbReference>
<feature type="domain" description="Type I restriction modification DNA specificity" evidence="4">
    <location>
        <begin position="91"/>
        <end position="173"/>
    </location>
</feature>
<evidence type="ECO:0000256" key="3">
    <source>
        <dbReference type="ARBA" id="ARBA00023125"/>
    </source>
</evidence>
<dbReference type="InterPro" id="IPR000055">
    <property type="entry name" value="Restrct_endonuc_typeI_TRD"/>
</dbReference>
<dbReference type="PANTHER" id="PTHR30408:SF13">
    <property type="entry name" value="TYPE I RESTRICTION ENZYME HINDI SPECIFICITY SUBUNIT"/>
    <property type="match status" value="1"/>
</dbReference>
<evidence type="ECO:0000256" key="1">
    <source>
        <dbReference type="ARBA" id="ARBA00010923"/>
    </source>
</evidence>
<comment type="similarity">
    <text evidence="1">Belongs to the type-I restriction system S methylase family.</text>
</comment>
<evidence type="ECO:0000259" key="4">
    <source>
        <dbReference type="Pfam" id="PF01420"/>
    </source>
</evidence>
<name>A0A921L4K1_9BACT</name>
<dbReference type="Pfam" id="PF01420">
    <property type="entry name" value="Methylase_S"/>
    <property type="match status" value="2"/>
</dbReference>
<evidence type="ECO:0000256" key="2">
    <source>
        <dbReference type="ARBA" id="ARBA00022747"/>
    </source>
</evidence>
<dbReference type="GO" id="GO:0016787">
    <property type="term" value="F:hydrolase activity"/>
    <property type="evidence" value="ECO:0007669"/>
    <property type="project" value="UniProtKB-KW"/>
</dbReference>
<keyword evidence="5" id="KW-0540">Nuclease</keyword>
<feature type="domain" description="Type I restriction modification DNA specificity" evidence="4">
    <location>
        <begin position="194"/>
        <end position="339"/>
    </location>
</feature>
<protein>
    <submittedName>
        <fullName evidence="5">Restriction endonuclease subunit S</fullName>
        <ecNumber evidence="5">3.1.21.-</ecNumber>
    </submittedName>
</protein>
<dbReference type="InterPro" id="IPR052021">
    <property type="entry name" value="Type-I_RS_S_subunit"/>
</dbReference>
<keyword evidence="5" id="KW-0378">Hydrolase</keyword>
<accession>A0A921L4K1</accession>
<reference evidence="5" key="2">
    <citation type="submission" date="2021-09" db="EMBL/GenBank/DDBJ databases">
        <authorList>
            <person name="Gilroy R."/>
        </authorList>
    </citation>
    <scope>NUCLEOTIDE SEQUENCE</scope>
    <source>
        <strain evidence="5">9794</strain>
    </source>
</reference>